<proteinExistence type="predicted"/>
<comment type="caution">
    <text evidence="4">The sequence shown here is derived from an EMBL/GenBank/DDBJ whole genome shotgun (WGS) entry which is preliminary data.</text>
</comment>
<dbReference type="PROSITE" id="PS51688">
    <property type="entry name" value="ICA"/>
    <property type="match status" value="1"/>
</dbReference>
<dbReference type="Gene3D" id="1.10.10.10">
    <property type="entry name" value="Winged helix-like DNA-binding domain superfamily/Winged helix DNA-binding domain"/>
    <property type="match status" value="1"/>
</dbReference>
<evidence type="ECO:0000256" key="1">
    <source>
        <dbReference type="SAM" id="Coils"/>
    </source>
</evidence>
<dbReference type="InterPro" id="IPR030392">
    <property type="entry name" value="S74_ICA"/>
</dbReference>
<feature type="chain" id="PRO_5046469254" evidence="2">
    <location>
        <begin position="24"/>
        <end position="3614"/>
    </location>
</feature>
<dbReference type="CDD" id="cd12820">
    <property type="entry name" value="LbR_YadA-like"/>
    <property type="match status" value="1"/>
</dbReference>
<evidence type="ECO:0000256" key="2">
    <source>
        <dbReference type="SAM" id="SignalP"/>
    </source>
</evidence>
<dbReference type="EMBL" id="JANRMI010000002">
    <property type="protein sequence ID" value="MDG0815952.1"/>
    <property type="molecule type" value="Genomic_DNA"/>
</dbReference>
<feature type="coiled-coil region" evidence="1">
    <location>
        <begin position="3577"/>
        <end position="3611"/>
    </location>
</feature>
<dbReference type="RefSeq" id="WP_277577431.1">
    <property type="nucleotide sequence ID" value="NZ_JANRMI010000002.1"/>
</dbReference>
<feature type="domain" description="Peptidase S74" evidence="3">
    <location>
        <begin position="3488"/>
        <end position="3587"/>
    </location>
</feature>
<dbReference type="InterPro" id="IPR008640">
    <property type="entry name" value="Adhesin_Head_dom"/>
</dbReference>
<dbReference type="InterPro" id="IPR036388">
    <property type="entry name" value="WH-like_DNA-bd_sf"/>
</dbReference>
<keyword evidence="1" id="KW-0175">Coiled coil</keyword>
<protein>
    <submittedName>
        <fullName evidence="4">Tail fiber domain-containing protein</fullName>
    </submittedName>
</protein>
<reference evidence="4" key="1">
    <citation type="submission" date="2022-08" db="EMBL/GenBank/DDBJ databases">
        <title>Novel Bdellovibrio Species Isolated from Svalbard: Designation Bdellovibrio svalbardensis.</title>
        <authorList>
            <person name="Mitchell R.J."/>
            <person name="Choi S.Y."/>
        </authorList>
    </citation>
    <scope>NUCLEOTIDE SEQUENCE</scope>
    <source>
        <strain evidence="4">PAP01</strain>
    </source>
</reference>
<dbReference type="Pfam" id="PF13884">
    <property type="entry name" value="Peptidase_S74"/>
    <property type="match status" value="1"/>
</dbReference>
<organism evidence="4 5">
    <name type="scientific">Bdellovibrio svalbardensis</name>
    <dbReference type="NCBI Taxonomy" id="2972972"/>
    <lineage>
        <taxon>Bacteria</taxon>
        <taxon>Pseudomonadati</taxon>
        <taxon>Bdellovibrionota</taxon>
        <taxon>Bdellovibrionia</taxon>
        <taxon>Bdellovibrionales</taxon>
        <taxon>Pseudobdellovibrionaceae</taxon>
        <taxon>Bdellovibrio</taxon>
    </lineage>
</organism>
<evidence type="ECO:0000259" key="3">
    <source>
        <dbReference type="PROSITE" id="PS51688"/>
    </source>
</evidence>
<dbReference type="Pfam" id="PF05658">
    <property type="entry name" value="YadA_head"/>
    <property type="match status" value="2"/>
</dbReference>
<keyword evidence="2" id="KW-0732">Signal</keyword>
<keyword evidence="5" id="KW-1185">Reference proteome</keyword>
<accession>A0ABT6DGJ8</accession>
<sequence length="3614" mass="358037">MKNIKLVSITSLLIVALGTAAQANPGTLSYQGRIVKSDKTPLTFNNVSFEFRITADNDDNCVLYKEQVNGVDLSNTSGVFDVVIGTTPLYIATGAVNFHGIFQSGVALTCENSSTYTPSATANRKLTVRFWDGATWNTLNEKIAINSVPFASQAERANIATSANDSLKLGGVDAANFLQKPAAACAAGVIGFDGTSLTCTPIASLTVDWSAIANKPTAFAPSAHTHGADEITSGAGKYFSYAPNGTACATNEILKWNGTGWSCGTDNTGLSAAITDLTGDVSASGNGSVAATVNSVGGKTAAQIATAVDDINNAATVYLAKAGGTMSGDINMNGQHLTNTGYITMNPSVTLHLSNNATAPSGLSGADKGKVWFNSASNAIEYWDGSAVKTISEGTQASELSSITGTGLVVRNGVGNYTTAGVTAPLAMVAGNLVLNNTAVTAGSYGSATQVGTFTVDAQGRLTAASNVTMTPAWSSITATPTTLSGYGITDAQSSALADGKILIGNASNIATAQTVSGDATLSNAGALTLAASGVTAGTYSKVTVDAKGRITVGANIGSGDVTTALGFTPLDKAGDVMAGPLGLNKVTADPTGLAAGDKGKMWYRTDTNEVKYWDGSAAVALGVAGAGLTSFNGETGSSQTLTTPGTAGTAPAWSSSGNMHTLNIPMASSVGTTAGLLSKTDYDSFAAKQPAGNYVTALTGDVTAAGPGSAAATIAANAVTTGKILDGTILGADLNFTGVNTATSGIAVVDSTGKFNNFACGTAGHVATWTATGWACQAPATSGTVTSVATGTGLSGGPITGSGTISLANTAVTSGAYGSAIQVGTFTVDAQGRLTAASNVTVTPAWSSITATPTTLAGYGITDAQSSTLANGKILVGNGSNIATAQTMTGDATLSNVGALTLASSGVTAGTYSKVTVDAKGRVTVGANIASGDVTTALGYTPLNKAGDVMSGLLGLNGVAADPGGLVAGDKGKMWYRTDTNEIKYWNGSAAIALGISGAGLTSLGGQTGSTQTFAVGTAGTAPAFNSASNTHTLNIPMASSAGTTAGLLNKTDYDSFAAKQPAGNYVTALTGDVTAAGPGSAAATIAANAVTTGKILDGTILGADLNFTGVNTATSGIAVVDSTGKFFNFACATAGHVPTWTASGFACQAPTPLLPALTSGKIWVGDGTNTAVAQTMSGDATLSNVGAITLAASGVTVGTYSKVTVDAKGRVTVGANIASSDVTSALGYTPLNKAGDVMTGSIGLGNYTNATETTLVSGYGVGDKGKTWFNTTTNQVKYWDGSAVQALGISGAGLTSLNGQNGSTQTFAIGTSGTAPAFSSATNTHTLNIPMASSAGTTAGLLNKTDYDSFAAKQPAGNYVTALTGDVTAAGPGSAAATIAANAVTTGKILDGTILGADLNFTGVNTATSGIAIVDSTGKFNNFACGTAGHVATWTATGWTCQAPATSGTVTSVATGTGLTGGPITGTGTISLANTAVTAGAYGSATQVGTFTVDAQGRLTAAGNVTVTPAWSSITATPTTLSGYGITDAQSTTLASGKILVGNGSNVATAQTMSGDATLSNAGALTLASSGVTAGTYSKVTVDAKGRVTVGANIASSDVTTALGYTPLNKAGDVMSGLLGLNGVAADPGGLVAGDKGKMWYRTDTNEVKYWNGSAAVALGVSGAGLTSLNGQSGSTQTFAIGTSGTAPAFSSATNTHTLNIPMASSAGTTAGLLNKTDYDSFAAKQPAGNYVTALTGDVTAAGPGSAAATIAANAVTTGKILDGTILGADLNFTGVNTATSGIAVVDSTGKFFNFACATAGHVPTWTASGFACQAPTPLLPALTSGKIWVGDGTNTAIAQTMTGDATLSNAGALTLAASGATAGTYSKVTVDAKGRVTVGANIASGDVTTALGYTPVNKAGDAMTGALTMNATNEIRFADTDSSNYVGFKSPGVVAANKVWVLPAADGTANQVLKTDGAGNLGWASDSGGSVTSVATGTGLSGGPITGSGTISLTNTAVTAGSYGSATQVGTFTVDAQGRLTAASNVTVTPAWSSITATPTTLAGYGITDALSTTLASGKILVGSGTNVATAQTMTGDATLSNTGALTLASSGVTAGTYSKVTVDAKGRVTVGANIASGDVTTALGYTPLNKAGDVMTGLLGLNGVAADPGGLVAGDKGKMWYRTDTNQVKYWDGAAAQTLGVAGSGLTSLNGLSGSTQTFAIGTAGTAPAFSSATTTHTLNIPMASTASVTAGLISKTDYDAFNTKLGTASTFSGDVSGTSSTMSVDKIKGKSIVPVAYSAGQVLRYDGTNWVNALLNIGTDITGTLPVANGGTGATSIGSGNLMVGAGTGAVTSLAAGSAGNVVYATGITSWASGTPDTAGLVDKTSTQTISGAKAFTNYVQMSAANEIRFADTDSSNYVGFKSPGVVAANKIWTLPAADGSSGQVLSTDGAGTLAWSNQPAGPDNLGNHIATQNIQLGSFWLSGDGGNEGIRVDASGNVGVGTGTPEFKLSLSGDGGILSTGTFGSGASLVTAGAGTRMLWYPKKAAFRAGTVTASGEWNDVNVGTYSTAFGYATQASGQYSVAAGNGAYAIGNSSIAMGGAYSSGANSVGLGRTANAIGYSAVALGDSTYAGGDYSTALGGNARADAMYSTAIGRFNVGGGNATTWVATDPLFEVGIGTSGAAKANAVTVLKNGNVGIGTTSPAAPLDVKGAMRFTASTSGYVGFQPAATSSNVVWTLPAGDGTANQVLKTDGAGNLGWTTPSAGGITSLGGLTASAQTFAIGTAGTAPAFSSATSTHTLNIPMASTASVTAGLISKTDYDAFNTKLGTASTFSGDVSGTSSTMSVDKIKGKSVAPVAYSAGQVLRYDGTNWVNALLNISTDITGTLPVANGGTGATSIGSGNLMVGAGTGAVTSLAAGSAGNVVYATGITSWGSGTPDTAGLVDKTSTQTISGAKAFTNYVQMSAQNQLRLADADSSNYVALRSPATVAANVVLTVPATAGTSGQVLSTDGTGTLSWITALTGANGFLNGGNSFGAAATLGTTDAFALNLETSNTTRMTVGATGNVGIGTSNPTDKLVVSGSQGPVYSTVENTDNQFGDWTAMQISDYGSGGNNGLWINSAMGTKAAPTAVTAGNNLGRFWFAGHTGSSFVDSAGINVTAQQTFTTSNAPSNMLFYTTPIGTVSPTERMRINYAGNVGIGTTSPLSRLEVNGTSSAVATSGSAANGILRINQSSGNYVLDMGIDTFSPNAWIQSRSSADYTSKGSLLLNPAGGGVGLGSTNPGLLVASTNTNGGLLTVTGNSAASPSSYGVLAVASNYSSFAAGSIGGEIRFSTANNAGSSSNRDLAVLTSAASGAGGANGYGAYLAFKTKPDNIAAPAERMRIDNAGNVGMGTTNPIYNLHVYSTSATASMVEGSSGATVGAKYTGGAYAGLFANSSNAGVGTVTNHDFYINTNNANRVTVLAGGSVGIGTLSPGYKLDVQGGDINASGSVRAAGVALTSDRRFKTNIETITHPLEKILALRGVTYDWRRAEFPERQFSARKQLGVIAQEVEKQFPEAVDTDKKGYKSVNYPSLIAPIIEAIRELASFKDEQSKINNELMKELKDLRDMNKELKKELDGVKTQCKK</sequence>
<dbReference type="Proteomes" id="UP001152321">
    <property type="component" value="Unassembled WGS sequence"/>
</dbReference>
<gene>
    <name evidence="4" type="ORF">NWE73_06240</name>
</gene>
<evidence type="ECO:0000313" key="4">
    <source>
        <dbReference type="EMBL" id="MDG0815952.1"/>
    </source>
</evidence>
<feature type="signal peptide" evidence="2">
    <location>
        <begin position="1"/>
        <end position="23"/>
    </location>
</feature>
<evidence type="ECO:0000313" key="5">
    <source>
        <dbReference type="Proteomes" id="UP001152321"/>
    </source>
</evidence>
<name>A0ABT6DGJ8_9BACT</name>